<gene>
    <name evidence="1" type="ORF">EV378_4622</name>
</gene>
<dbReference type="EMBL" id="SMFZ01000002">
    <property type="protein sequence ID" value="TCK20661.1"/>
    <property type="molecule type" value="Genomic_DNA"/>
</dbReference>
<keyword evidence="2" id="KW-1185">Reference proteome</keyword>
<comment type="caution">
    <text evidence="1">The sequence shown here is derived from an EMBL/GenBank/DDBJ whole genome shotgun (WGS) entry which is preliminary data.</text>
</comment>
<name>A0A4R1HI96_PSEEN</name>
<accession>A0A4R1HI96</accession>
<protein>
    <submittedName>
        <fullName evidence="1">Uncharacterized protein</fullName>
    </submittedName>
</protein>
<evidence type="ECO:0000313" key="1">
    <source>
        <dbReference type="EMBL" id="TCK20661.1"/>
    </source>
</evidence>
<reference evidence="1 2" key="1">
    <citation type="submission" date="2019-03" db="EMBL/GenBank/DDBJ databases">
        <title>Sequencing the genomes of 1000 actinobacteria strains.</title>
        <authorList>
            <person name="Klenk H.-P."/>
        </authorList>
    </citation>
    <scope>NUCLEOTIDE SEQUENCE [LARGE SCALE GENOMIC DNA]</scope>
    <source>
        <strain evidence="1 2">DSM 44969</strain>
    </source>
</reference>
<dbReference type="AlphaFoldDB" id="A0A4R1HI96"/>
<sequence length="202" mass="22103">MLDDTDYDVLNVVALKKMAAASAVAETTGLSESDVNDAFERLVGQGHVMVAAGSALPTDSAEPALAETAAERYAAVRTDDEIAGLVERFETVNTQFLGAMSSWQQIEVGGKKVTNDHSDPDYDEKVIAKLDKLVARLTPLLDALSTHDPRFAGYPRRFAATQKAVDEGRHELVSSPTADSLHNIWFEFHEDLLRTLGRERTE</sequence>
<dbReference type="Proteomes" id="UP000295560">
    <property type="component" value="Unassembled WGS sequence"/>
</dbReference>
<evidence type="ECO:0000313" key="2">
    <source>
        <dbReference type="Proteomes" id="UP000295560"/>
    </source>
</evidence>
<proteinExistence type="predicted"/>
<organism evidence="1 2">
    <name type="scientific">Pseudonocardia endophytica</name>
    <dbReference type="NCBI Taxonomy" id="401976"/>
    <lineage>
        <taxon>Bacteria</taxon>
        <taxon>Bacillati</taxon>
        <taxon>Actinomycetota</taxon>
        <taxon>Actinomycetes</taxon>
        <taxon>Pseudonocardiales</taxon>
        <taxon>Pseudonocardiaceae</taxon>
        <taxon>Pseudonocardia</taxon>
    </lineage>
</organism>
<dbReference type="RefSeq" id="WP_243653724.1">
    <property type="nucleotide sequence ID" value="NZ_SMFZ01000002.1"/>
</dbReference>